<reference evidence="3 4" key="1">
    <citation type="journal article" date="2017" name="Mol. Biol. Evol.">
        <title>The 4-celled Tetrabaena socialis nuclear genome reveals the essential components for genetic control of cell number at the origin of multicellularity in the volvocine lineage.</title>
        <authorList>
            <person name="Featherston J."/>
            <person name="Arakaki Y."/>
            <person name="Hanschen E.R."/>
            <person name="Ferris P.J."/>
            <person name="Michod R.E."/>
            <person name="Olson B.J.S.C."/>
            <person name="Nozaki H."/>
            <person name="Durand P.M."/>
        </authorList>
    </citation>
    <scope>NUCLEOTIDE SEQUENCE [LARGE SCALE GENOMIC DNA]</scope>
    <source>
        <strain evidence="3 4">NIES-571</strain>
    </source>
</reference>
<dbReference type="PANTHER" id="PTHR46609">
    <property type="entry name" value="EXONUCLEASE, PHAGE-TYPE/RECB, C-TERMINAL DOMAIN-CONTAINING PROTEIN"/>
    <property type="match status" value="1"/>
</dbReference>
<dbReference type="EMBL" id="PGGS01001013">
    <property type="protein sequence ID" value="PNH01111.1"/>
    <property type="molecule type" value="Genomic_DNA"/>
</dbReference>
<proteinExistence type="predicted"/>
<name>A0A2J7ZLG6_9CHLO</name>
<feature type="domain" description="YqaJ viral recombinase" evidence="2">
    <location>
        <begin position="72"/>
        <end position="203"/>
    </location>
</feature>
<dbReference type="Pfam" id="PF09588">
    <property type="entry name" value="YqaJ"/>
    <property type="match status" value="1"/>
</dbReference>
<accession>A0A2J7ZLG6</accession>
<dbReference type="InterPro" id="IPR011335">
    <property type="entry name" value="Restrct_endonuc-II-like"/>
</dbReference>
<comment type="caution">
    <text evidence="3">The sequence shown here is derived from an EMBL/GenBank/DDBJ whole genome shotgun (WGS) entry which is preliminary data.</text>
</comment>
<dbReference type="Gene3D" id="3.90.320.10">
    <property type="match status" value="1"/>
</dbReference>
<dbReference type="GO" id="GO:0006281">
    <property type="term" value="P:DNA repair"/>
    <property type="evidence" value="ECO:0007669"/>
    <property type="project" value="UniProtKB-ARBA"/>
</dbReference>
<organism evidence="3 4">
    <name type="scientific">Tetrabaena socialis</name>
    <dbReference type="NCBI Taxonomy" id="47790"/>
    <lineage>
        <taxon>Eukaryota</taxon>
        <taxon>Viridiplantae</taxon>
        <taxon>Chlorophyta</taxon>
        <taxon>core chlorophytes</taxon>
        <taxon>Chlorophyceae</taxon>
        <taxon>CS clade</taxon>
        <taxon>Chlamydomonadales</taxon>
        <taxon>Tetrabaenaceae</taxon>
        <taxon>Tetrabaena</taxon>
    </lineage>
</organism>
<evidence type="ECO:0000259" key="2">
    <source>
        <dbReference type="Pfam" id="PF09588"/>
    </source>
</evidence>
<evidence type="ECO:0000256" key="1">
    <source>
        <dbReference type="SAM" id="MobiDB-lite"/>
    </source>
</evidence>
<protein>
    <recommendedName>
        <fullName evidence="2">YqaJ viral recombinase domain-containing protein</fullName>
    </recommendedName>
</protein>
<feature type="compositionally biased region" description="Low complexity" evidence="1">
    <location>
        <begin position="350"/>
        <end position="366"/>
    </location>
</feature>
<dbReference type="CDD" id="cd22343">
    <property type="entry name" value="PDDEXK_lambda_exonuclease-like"/>
    <property type="match status" value="1"/>
</dbReference>
<evidence type="ECO:0000313" key="3">
    <source>
        <dbReference type="EMBL" id="PNH01111.1"/>
    </source>
</evidence>
<dbReference type="InterPro" id="IPR019080">
    <property type="entry name" value="YqaJ_viral_recombinase"/>
</dbReference>
<gene>
    <name evidence="3" type="ORF">TSOC_013021</name>
</gene>
<dbReference type="InterPro" id="IPR017482">
    <property type="entry name" value="Lambda-type_endonuclease"/>
</dbReference>
<evidence type="ECO:0000313" key="4">
    <source>
        <dbReference type="Proteomes" id="UP000236333"/>
    </source>
</evidence>
<dbReference type="SUPFAM" id="SSF52980">
    <property type="entry name" value="Restriction endonuclease-like"/>
    <property type="match status" value="1"/>
</dbReference>
<dbReference type="AlphaFoldDB" id="A0A2J7ZLG6"/>
<dbReference type="NCBIfam" id="TIGR03033">
    <property type="entry name" value="phage_rel_nuc"/>
    <property type="match status" value="1"/>
</dbReference>
<dbReference type="Proteomes" id="UP000236333">
    <property type="component" value="Unassembled WGS sequence"/>
</dbReference>
<dbReference type="PANTHER" id="PTHR46609:SF6">
    <property type="entry name" value="EXONUCLEASE, PHAGE-TYPE_RECB, C-TERMINAL DOMAIN-CONTAINING PROTEIN-RELATED"/>
    <property type="match status" value="1"/>
</dbReference>
<keyword evidence="4" id="KW-1185">Reference proteome</keyword>
<dbReference type="InterPro" id="IPR011604">
    <property type="entry name" value="PDDEXK-like_dom_sf"/>
</dbReference>
<dbReference type="OrthoDB" id="498277at2759"/>
<sequence>MSTLALDVQQVIDRLYLRFQGNVEEIEEMLSVLSPGIPRGVVRDRVAKIDVAKEALAVLLQTPSITQRTPAWYEARMGMITASDIAQALGAGKFGTQKQLIWKKCLPSDDDAFASLANCPPIKWGTMYEDVAQQIYCQRNRVTMHEFGLLKHPVIDHIGASPDGISELGVMLEIKCPYRRQITGEVPVQYLYQIQGQLEVCGLSECDFLELKLEESSGVAFYDGIDEILPERGIVAEFYDKVMAKAIYSYSGVNWSAADLQAFEAKEKERDATVKFHYWRVHTYSCVRVYRDGEFVQRMLPEVASVWAKIQEYRSDPTRMEEEVGLPPIPRKRPAVEYAFRETQPQDFTAQSQSHSHSQSRSAAAAGPVYAFR</sequence>
<dbReference type="InterPro" id="IPR051703">
    <property type="entry name" value="NF-kappa-B_Signaling_Reg"/>
</dbReference>
<feature type="region of interest" description="Disordered" evidence="1">
    <location>
        <begin position="344"/>
        <end position="373"/>
    </location>
</feature>